<keyword evidence="2" id="KW-1185">Reference proteome</keyword>
<dbReference type="Proteomes" id="UP000053091">
    <property type="component" value="Unassembled WGS sequence"/>
</dbReference>
<dbReference type="AlphaFoldDB" id="A0A0S7C079"/>
<proteinExistence type="predicted"/>
<dbReference type="STRING" id="1678841.TBC1_11292"/>
<sequence>MIADKERSVNLFVFNIQDPGNQFFRSLPATDNRHEVFIDPHNYLNLVKAVVINNKLVKLQFNSSGFITDFQNGEVLNRTD</sequence>
<gene>
    <name evidence="1" type="ORF">TBC1_11292</name>
</gene>
<accession>A0A0S7C079</accession>
<reference evidence="1" key="1">
    <citation type="journal article" date="2015" name="Genome Announc.">
        <title>Draft Genome Sequence of Bacteroidales Strain TBC1, a Novel Isolate from a Methanogenic Wastewater Treatment System.</title>
        <authorList>
            <person name="Tourlousse D.M."/>
            <person name="Matsuura N."/>
            <person name="Sun L."/>
            <person name="Toyonaga M."/>
            <person name="Kuroda K."/>
            <person name="Ohashi A."/>
            <person name="Cruz R."/>
            <person name="Yamaguchi T."/>
            <person name="Sekiguchi Y."/>
        </authorList>
    </citation>
    <scope>NUCLEOTIDE SEQUENCE [LARGE SCALE GENOMIC DNA]</scope>
    <source>
        <strain evidence="1">TBC1</strain>
    </source>
</reference>
<dbReference type="EMBL" id="DF968182">
    <property type="protein sequence ID" value="GAP42163.1"/>
    <property type="molecule type" value="Genomic_DNA"/>
</dbReference>
<organism evidence="1">
    <name type="scientific">Lentimicrobium saccharophilum</name>
    <dbReference type="NCBI Taxonomy" id="1678841"/>
    <lineage>
        <taxon>Bacteria</taxon>
        <taxon>Pseudomonadati</taxon>
        <taxon>Bacteroidota</taxon>
        <taxon>Bacteroidia</taxon>
        <taxon>Bacteroidales</taxon>
        <taxon>Lentimicrobiaceae</taxon>
        <taxon>Lentimicrobium</taxon>
    </lineage>
</organism>
<name>A0A0S7C079_9BACT</name>
<evidence type="ECO:0000313" key="2">
    <source>
        <dbReference type="Proteomes" id="UP000053091"/>
    </source>
</evidence>
<protein>
    <submittedName>
        <fullName evidence="1">Uncharacterized protein</fullName>
    </submittedName>
</protein>
<evidence type="ECO:0000313" key="1">
    <source>
        <dbReference type="EMBL" id="GAP42163.1"/>
    </source>
</evidence>